<dbReference type="NCBIfam" id="TIGR00682">
    <property type="entry name" value="lpxK"/>
    <property type="match status" value="1"/>
</dbReference>
<evidence type="ECO:0000256" key="7">
    <source>
        <dbReference type="ARBA" id="ARBA00022679"/>
    </source>
</evidence>
<accession>A0ABS3Q3D7</accession>
<evidence type="ECO:0000256" key="4">
    <source>
        <dbReference type="ARBA" id="ARBA00016436"/>
    </source>
</evidence>
<evidence type="ECO:0000256" key="8">
    <source>
        <dbReference type="ARBA" id="ARBA00022741"/>
    </source>
</evidence>
<evidence type="ECO:0000256" key="2">
    <source>
        <dbReference type="ARBA" id="ARBA00004870"/>
    </source>
</evidence>
<keyword evidence="15" id="KW-1185">Reference proteome</keyword>
<keyword evidence="8 13" id="KW-0547">Nucleotide-binding</keyword>
<dbReference type="RefSeq" id="WP_208148257.1">
    <property type="nucleotide sequence ID" value="NZ_JAGETV010000005.1"/>
</dbReference>
<keyword evidence="5 13" id="KW-0444">Lipid biosynthesis</keyword>
<comment type="similarity">
    <text evidence="13">Belongs to the LpxK family.</text>
</comment>
<organism evidence="14 15">
    <name type="scientific">Thiomicrorhabdus marina</name>
    <dbReference type="NCBI Taxonomy" id="2818442"/>
    <lineage>
        <taxon>Bacteria</taxon>
        <taxon>Pseudomonadati</taxon>
        <taxon>Pseudomonadota</taxon>
        <taxon>Gammaproteobacteria</taxon>
        <taxon>Thiotrichales</taxon>
        <taxon>Piscirickettsiaceae</taxon>
        <taxon>Thiomicrorhabdus</taxon>
    </lineage>
</organism>
<keyword evidence="9 13" id="KW-0418">Kinase</keyword>
<evidence type="ECO:0000313" key="14">
    <source>
        <dbReference type="EMBL" id="MBO1926812.1"/>
    </source>
</evidence>
<dbReference type="HAMAP" id="MF_00409">
    <property type="entry name" value="LpxK"/>
    <property type="match status" value="1"/>
</dbReference>
<dbReference type="InterPro" id="IPR003758">
    <property type="entry name" value="LpxK"/>
</dbReference>
<name>A0ABS3Q3D7_9GAMM</name>
<evidence type="ECO:0000256" key="11">
    <source>
        <dbReference type="ARBA" id="ARBA00023098"/>
    </source>
</evidence>
<dbReference type="InterPro" id="IPR027417">
    <property type="entry name" value="P-loop_NTPase"/>
</dbReference>
<evidence type="ECO:0000313" key="15">
    <source>
        <dbReference type="Proteomes" id="UP000664835"/>
    </source>
</evidence>
<dbReference type="PANTHER" id="PTHR42724">
    <property type="entry name" value="TETRAACYLDISACCHARIDE 4'-KINASE"/>
    <property type="match status" value="1"/>
</dbReference>
<evidence type="ECO:0000256" key="13">
    <source>
        <dbReference type="HAMAP-Rule" id="MF_00409"/>
    </source>
</evidence>
<feature type="binding site" evidence="13">
    <location>
        <begin position="55"/>
        <end position="62"/>
    </location>
    <ligand>
        <name>ATP</name>
        <dbReference type="ChEBI" id="CHEBI:30616"/>
    </ligand>
</feature>
<comment type="function">
    <text evidence="1 13">Transfers the gamma-phosphate of ATP to the 4'-position of a tetraacyldisaccharide 1-phosphate intermediate (termed DS-1-P) to form tetraacyldisaccharide 1,4'-bis-phosphate (lipid IVA).</text>
</comment>
<evidence type="ECO:0000256" key="6">
    <source>
        <dbReference type="ARBA" id="ARBA00022556"/>
    </source>
</evidence>
<gene>
    <name evidence="13" type="primary">lpxK</name>
    <name evidence="14" type="ORF">J3998_04425</name>
</gene>
<reference evidence="14 15" key="1">
    <citation type="submission" date="2021-03" db="EMBL/GenBank/DDBJ databases">
        <title>Thiomicrorhabdus sp.nov.,novel sulfur-oxidizing bacteria isolated from coastal sediment.</title>
        <authorList>
            <person name="Liu X."/>
        </authorList>
    </citation>
    <scope>NUCLEOTIDE SEQUENCE [LARGE SCALE GENOMIC DNA]</scope>
    <source>
        <strain evidence="14 15">6S2-11</strain>
    </source>
</reference>
<keyword evidence="11 13" id="KW-0443">Lipid metabolism</keyword>
<evidence type="ECO:0000256" key="5">
    <source>
        <dbReference type="ARBA" id="ARBA00022516"/>
    </source>
</evidence>
<dbReference type="EMBL" id="JAGETV010000005">
    <property type="protein sequence ID" value="MBO1926812.1"/>
    <property type="molecule type" value="Genomic_DNA"/>
</dbReference>
<dbReference type="SUPFAM" id="SSF52540">
    <property type="entry name" value="P-loop containing nucleoside triphosphate hydrolases"/>
    <property type="match status" value="1"/>
</dbReference>
<evidence type="ECO:0000256" key="10">
    <source>
        <dbReference type="ARBA" id="ARBA00022840"/>
    </source>
</evidence>
<evidence type="ECO:0000256" key="3">
    <source>
        <dbReference type="ARBA" id="ARBA00012071"/>
    </source>
</evidence>
<evidence type="ECO:0000256" key="9">
    <source>
        <dbReference type="ARBA" id="ARBA00022777"/>
    </source>
</evidence>
<comment type="caution">
    <text evidence="14">The sequence shown here is derived from an EMBL/GenBank/DDBJ whole genome shotgun (WGS) entry which is preliminary data.</text>
</comment>
<dbReference type="GO" id="GO:0009029">
    <property type="term" value="F:lipid-A 4'-kinase activity"/>
    <property type="evidence" value="ECO:0007669"/>
    <property type="project" value="UniProtKB-EC"/>
</dbReference>
<keyword evidence="7 13" id="KW-0808">Transferase</keyword>
<sequence>MSWPTFWNKKNWQSALLWPLSKAVCLEAKRRLQKFKKTPPTRISAAKVIVVGNLVVGGSGKTPLIIWLAEALRQQGLSVGIVSRGYGGQASEFPQWVTENSNPSDVGDEPVLLAKTLQVPVAVSPKRTEAIALIEKKHACDVIISDDGLQHFAMQRDIEIVVVDAERQFGNQLCMPAGPLREPLGRLRDVDAVVVNGGGALRLNAKWQKRFAVDLPPRFDMQLQPTVLRNLFNPQSTLAIESFSDLAVNSMAGIGNPQRFFSTLQPLVAAQKTYAFADHQSYCKEDLQDFIDEKPLIMTAKDAVKCQPLAQQMQAKNFWSLEVQTQVAPELLTLLLQKLQK</sequence>
<protein>
    <recommendedName>
        <fullName evidence="4 13">Tetraacyldisaccharide 4'-kinase</fullName>
        <ecNumber evidence="3 13">2.7.1.130</ecNumber>
    </recommendedName>
    <alternativeName>
        <fullName evidence="12 13">Lipid A 4'-kinase</fullName>
    </alternativeName>
</protein>
<keyword evidence="6 13" id="KW-0441">Lipid A biosynthesis</keyword>
<keyword evidence="10 13" id="KW-0067">ATP-binding</keyword>
<comment type="pathway">
    <text evidence="2 13">Glycolipid biosynthesis; lipid IV(A) biosynthesis; lipid IV(A) from (3R)-3-hydroxytetradecanoyl-[acyl-carrier-protein] and UDP-N-acetyl-alpha-D-glucosamine: step 6/6.</text>
</comment>
<dbReference type="Pfam" id="PF02606">
    <property type="entry name" value="LpxK"/>
    <property type="match status" value="1"/>
</dbReference>
<proteinExistence type="inferred from homology"/>
<dbReference type="Proteomes" id="UP000664835">
    <property type="component" value="Unassembled WGS sequence"/>
</dbReference>
<comment type="catalytic activity">
    <reaction evidence="13">
        <text>a lipid A disaccharide + ATP = a lipid IVA + ADP + H(+)</text>
        <dbReference type="Rhea" id="RHEA:67840"/>
        <dbReference type="ChEBI" id="CHEBI:15378"/>
        <dbReference type="ChEBI" id="CHEBI:30616"/>
        <dbReference type="ChEBI" id="CHEBI:176343"/>
        <dbReference type="ChEBI" id="CHEBI:176425"/>
        <dbReference type="ChEBI" id="CHEBI:456216"/>
        <dbReference type="EC" id="2.7.1.130"/>
    </reaction>
</comment>
<evidence type="ECO:0000256" key="1">
    <source>
        <dbReference type="ARBA" id="ARBA00002274"/>
    </source>
</evidence>
<dbReference type="PANTHER" id="PTHR42724:SF1">
    <property type="entry name" value="TETRAACYLDISACCHARIDE 4'-KINASE, MITOCHONDRIAL-RELATED"/>
    <property type="match status" value="1"/>
</dbReference>
<evidence type="ECO:0000256" key="12">
    <source>
        <dbReference type="ARBA" id="ARBA00029757"/>
    </source>
</evidence>
<dbReference type="EC" id="2.7.1.130" evidence="3 13"/>